<organism evidence="2 3">
    <name type="scientific">Bermanella marisrubri</name>
    <dbReference type="NCBI Taxonomy" id="207949"/>
    <lineage>
        <taxon>Bacteria</taxon>
        <taxon>Pseudomonadati</taxon>
        <taxon>Pseudomonadota</taxon>
        <taxon>Gammaproteobacteria</taxon>
        <taxon>Oceanospirillales</taxon>
        <taxon>Oceanospirillaceae</taxon>
        <taxon>Bermanella</taxon>
    </lineage>
</organism>
<gene>
    <name evidence="2" type="ORF">RED65_04525</name>
</gene>
<keyword evidence="1" id="KW-0472">Membrane</keyword>
<comment type="caution">
    <text evidence="2">The sequence shown here is derived from an EMBL/GenBank/DDBJ whole genome shotgun (WGS) entry which is preliminary data.</text>
</comment>
<sequence>MYALACVLLAISGVVLMAVTGVGPFSRDPWERYYFSLRKKPKWLTQVLLITASALSIACTLVLVGVIRD</sequence>
<protein>
    <submittedName>
        <fullName evidence="2">Uncharacterized protein</fullName>
    </submittedName>
</protein>
<dbReference type="STRING" id="207949.RED65_04525"/>
<dbReference type="HOGENOM" id="CLU_2767538_0_0_6"/>
<dbReference type="EMBL" id="AAQH01000017">
    <property type="protein sequence ID" value="EAT11442.1"/>
    <property type="molecule type" value="Genomic_DNA"/>
</dbReference>
<name>Q1MZW5_9GAMM</name>
<keyword evidence="1" id="KW-1133">Transmembrane helix</keyword>
<dbReference type="Proteomes" id="UP000004263">
    <property type="component" value="Unassembled WGS sequence"/>
</dbReference>
<reference evidence="2 3" key="1">
    <citation type="submission" date="2006-03" db="EMBL/GenBank/DDBJ databases">
        <authorList>
            <person name="Pinhassi J."/>
            <person name="Pedros-Alio C."/>
            <person name="Ferriera S."/>
            <person name="Johnson J."/>
            <person name="Kravitz S."/>
            <person name="Halpern A."/>
            <person name="Remington K."/>
            <person name="Beeson K."/>
            <person name="Tran B."/>
            <person name="Rogers Y.-H."/>
            <person name="Friedman R."/>
            <person name="Venter J.C."/>
        </authorList>
    </citation>
    <scope>NUCLEOTIDE SEQUENCE [LARGE SCALE GENOMIC DNA]</scope>
    <source>
        <strain evidence="2 3">RED65</strain>
    </source>
</reference>
<evidence type="ECO:0000256" key="1">
    <source>
        <dbReference type="SAM" id="Phobius"/>
    </source>
</evidence>
<accession>Q1MZW5</accession>
<evidence type="ECO:0000313" key="3">
    <source>
        <dbReference type="Proteomes" id="UP000004263"/>
    </source>
</evidence>
<evidence type="ECO:0000313" key="2">
    <source>
        <dbReference type="EMBL" id="EAT11442.1"/>
    </source>
</evidence>
<keyword evidence="3" id="KW-1185">Reference proteome</keyword>
<proteinExistence type="predicted"/>
<feature type="transmembrane region" description="Helical" evidence="1">
    <location>
        <begin position="45"/>
        <end position="67"/>
    </location>
</feature>
<keyword evidence="1" id="KW-0812">Transmembrane</keyword>
<dbReference type="OrthoDB" id="6121602at2"/>
<dbReference type="AlphaFoldDB" id="Q1MZW5"/>
<dbReference type="RefSeq" id="WP_007016515.1">
    <property type="nucleotide sequence ID" value="NZ_AAQH01000017.1"/>
</dbReference>